<dbReference type="SMART" id="SM00132">
    <property type="entry name" value="LIM"/>
    <property type="match status" value="1"/>
</dbReference>
<evidence type="ECO:0000256" key="1">
    <source>
        <dbReference type="ARBA" id="ARBA00022723"/>
    </source>
</evidence>
<dbReference type="GO" id="GO:0001725">
    <property type="term" value="C:stress fiber"/>
    <property type="evidence" value="ECO:0007669"/>
    <property type="project" value="TreeGrafter"/>
</dbReference>
<proteinExistence type="predicted"/>
<evidence type="ECO:0000256" key="4">
    <source>
        <dbReference type="PROSITE-ProRule" id="PRU00125"/>
    </source>
</evidence>
<keyword evidence="2 4" id="KW-0862">Zinc</keyword>
<dbReference type="Pfam" id="PF00412">
    <property type="entry name" value="LIM"/>
    <property type="match status" value="1"/>
</dbReference>
<dbReference type="EMBL" id="ODYU01002153">
    <property type="protein sequence ID" value="SOQ39288.1"/>
    <property type="molecule type" value="Genomic_DNA"/>
</dbReference>
<keyword evidence="5" id="KW-0175">Coiled coil</keyword>
<feature type="domain" description="LIM zinc-binding" evidence="7">
    <location>
        <begin position="362"/>
        <end position="428"/>
    </location>
</feature>
<dbReference type="PANTHER" id="PTHR15551:SF3">
    <property type="entry name" value="LIM AND CALPONIN HOMOLOGY DOMAINS-CONTAINING PROTEIN 1"/>
    <property type="match status" value="1"/>
</dbReference>
<sequence length="433" mass="49279">MVRNWPPFCVVNNKVWRGVTLQECSTNEDWPDGAYDDANTKEVLRFERELLQLEQEELRRQRENLLRDQTRIIQKSVQDISSIPSSPEKPPLNRTPANPHYRHSMPNLLLNENIPSIPPAVPERQMDERVVDEKRKPFVSEEHMQRHFGVEESRRVLYERKEVRGQPMRVPQPVLPPKPKSRESIEREITMRSSRVPSAVEYANVQLRQKPVQNGNAANYHPMTRHTLQALSAAPTPKLISNTDWMQARNRKPANYNYNQHWLIQEAEQRRIDEQRSKARAQRHSYHHDAPPAAVAPPSVVAPPPPVVPPALPPLPPAAAAASGPLYAMHALSTSQQQLSDVKRPVRTEPRDDKLLSVSGRRKCSHCGEELGRGAAMIIESLSLCYHVWCFTCAVCGARLGDGRAGADVRVRSRRLHCQHCYSSDDGRKYSAV</sequence>
<gene>
    <name evidence="8" type="ORF">SFRICE_014423</name>
</gene>
<dbReference type="PROSITE" id="PS00478">
    <property type="entry name" value="LIM_DOMAIN_1"/>
    <property type="match status" value="1"/>
</dbReference>
<dbReference type="AlphaFoldDB" id="A0A2H1VEL7"/>
<feature type="region of interest" description="Disordered" evidence="6">
    <location>
        <begin position="77"/>
        <end position="102"/>
    </location>
</feature>
<name>A0A2H1VEL7_SPOFR</name>
<dbReference type="PANTHER" id="PTHR15551">
    <property type="entry name" value="LIM DOMAIN ONLY 7"/>
    <property type="match status" value="1"/>
</dbReference>
<protein>
    <submittedName>
        <fullName evidence="8">SFRICE_014423</fullName>
    </submittedName>
</protein>
<feature type="region of interest" description="Disordered" evidence="6">
    <location>
        <begin position="273"/>
        <end position="295"/>
    </location>
</feature>
<dbReference type="PROSITE" id="PS50023">
    <property type="entry name" value="LIM_DOMAIN_2"/>
    <property type="match status" value="1"/>
</dbReference>
<evidence type="ECO:0000256" key="6">
    <source>
        <dbReference type="SAM" id="MobiDB-lite"/>
    </source>
</evidence>
<dbReference type="GO" id="GO:0032034">
    <property type="term" value="F:myosin II head/neck binding"/>
    <property type="evidence" value="ECO:0007669"/>
    <property type="project" value="TreeGrafter"/>
</dbReference>
<keyword evidence="1 4" id="KW-0479">Metal-binding</keyword>
<dbReference type="InterPro" id="IPR001781">
    <property type="entry name" value="Znf_LIM"/>
</dbReference>
<evidence type="ECO:0000313" key="8">
    <source>
        <dbReference type="EMBL" id="SOQ39288.1"/>
    </source>
</evidence>
<evidence type="ECO:0000256" key="2">
    <source>
        <dbReference type="ARBA" id="ARBA00022833"/>
    </source>
</evidence>
<accession>A0A2H1VEL7</accession>
<keyword evidence="3 4" id="KW-0440">LIM domain</keyword>
<dbReference type="GO" id="GO:0046872">
    <property type="term" value="F:metal ion binding"/>
    <property type="evidence" value="ECO:0007669"/>
    <property type="project" value="UniProtKB-KW"/>
</dbReference>
<feature type="coiled-coil region" evidence="5">
    <location>
        <begin position="41"/>
        <end position="68"/>
    </location>
</feature>
<evidence type="ECO:0000259" key="7">
    <source>
        <dbReference type="PROSITE" id="PS50023"/>
    </source>
</evidence>
<evidence type="ECO:0000256" key="5">
    <source>
        <dbReference type="SAM" id="Coils"/>
    </source>
</evidence>
<organism evidence="8">
    <name type="scientific">Spodoptera frugiperda</name>
    <name type="common">Fall armyworm</name>
    <dbReference type="NCBI Taxonomy" id="7108"/>
    <lineage>
        <taxon>Eukaryota</taxon>
        <taxon>Metazoa</taxon>
        <taxon>Ecdysozoa</taxon>
        <taxon>Arthropoda</taxon>
        <taxon>Hexapoda</taxon>
        <taxon>Insecta</taxon>
        <taxon>Pterygota</taxon>
        <taxon>Neoptera</taxon>
        <taxon>Endopterygota</taxon>
        <taxon>Lepidoptera</taxon>
        <taxon>Glossata</taxon>
        <taxon>Ditrysia</taxon>
        <taxon>Noctuoidea</taxon>
        <taxon>Noctuidae</taxon>
        <taxon>Amphipyrinae</taxon>
        <taxon>Spodoptera</taxon>
    </lineage>
</organism>
<dbReference type="Gene3D" id="2.10.110.10">
    <property type="entry name" value="Cysteine Rich Protein"/>
    <property type="match status" value="1"/>
</dbReference>
<evidence type="ECO:0000256" key="3">
    <source>
        <dbReference type="ARBA" id="ARBA00023038"/>
    </source>
</evidence>
<dbReference type="GO" id="GO:0051496">
    <property type="term" value="P:positive regulation of stress fiber assembly"/>
    <property type="evidence" value="ECO:0007669"/>
    <property type="project" value="TreeGrafter"/>
</dbReference>
<reference evidence="8" key="1">
    <citation type="submission" date="2016-07" db="EMBL/GenBank/DDBJ databases">
        <authorList>
            <person name="Bretaudeau A."/>
        </authorList>
    </citation>
    <scope>NUCLEOTIDE SEQUENCE</scope>
    <source>
        <strain evidence="8">Rice</strain>
        <tissue evidence="8">Whole body</tissue>
    </source>
</reference>
<dbReference type="GO" id="GO:0051893">
    <property type="term" value="P:regulation of focal adhesion assembly"/>
    <property type="evidence" value="ECO:0007669"/>
    <property type="project" value="TreeGrafter"/>
</dbReference>